<dbReference type="AlphaFoldDB" id="V5SBN1"/>
<evidence type="ECO:0000313" key="3">
    <source>
        <dbReference type="Proteomes" id="UP000018542"/>
    </source>
</evidence>
<dbReference type="InterPro" id="IPR004045">
    <property type="entry name" value="Glutathione_S-Trfase_N"/>
</dbReference>
<dbReference type="Pfam" id="PF13409">
    <property type="entry name" value="GST_N_2"/>
    <property type="match status" value="1"/>
</dbReference>
<dbReference type="SUPFAM" id="SSF52833">
    <property type="entry name" value="Thioredoxin-like"/>
    <property type="match status" value="1"/>
</dbReference>
<dbReference type="GO" id="GO:0004364">
    <property type="term" value="F:glutathione transferase activity"/>
    <property type="evidence" value="ECO:0007669"/>
    <property type="project" value="TreeGrafter"/>
</dbReference>
<evidence type="ECO:0000313" key="2">
    <source>
        <dbReference type="EMBL" id="AHB47938.1"/>
    </source>
</evidence>
<organism evidence="2 3">
    <name type="scientific">Hyphomicrobium nitrativorans NL23</name>
    <dbReference type="NCBI Taxonomy" id="1029756"/>
    <lineage>
        <taxon>Bacteria</taxon>
        <taxon>Pseudomonadati</taxon>
        <taxon>Pseudomonadota</taxon>
        <taxon>Alphaproteobacteria</taxon>
        <taxon>Hyphomicrobiales</taxon>
        <taxon>Hyphomicrobiaceae</taxon>
        <taxon>Hyphomicrobium</taxon>
    </lineage>
</organism>
<sequence>MARDTYRLVIGSKHWSSWSLRPWLAMKQANLDFEEIRINLRAPNKKELILQHSPAGKVPVLWAGDLMIWDSLAIIEYIAEQHPDAQLWPSDTRARAIARSVSAEMHSGFQALREHCPMKFLSQELRDTHIEAVEADIRRIVALWGDCRQRFGGEGPFLFSRFSVADAMYAPVASRLRTYVKDLAPFGDDGRAAAYIDALFALPAMTEWKRGAEAERAEYAEGAG</sequence>
<dbReference type="Pfam" id="PF13410">
    <property type="entry name" value="GST_C_2"/>
    <property type="match status" value="1"/>
</dbReference>
<dbReference type="HOGENOM" id="CLU_070658_0_0_5"/>
<protein>
    <submittedName>
        <fullName evidence="2">Glutathione S-transferase</fullName>
    </submittedName>
</protein>
<dbReference type="PANTHER" id="PTHR42673:SF4">
    <property type="entry name" value="MALEYLACETOACETATE ISOMERASE"/>
    <property type="match status" value="1"/>
</dbReference>
<dbReference type="SUPFAM" id="SSF47616">
    <property type="entry name" value="GST C-terminal domain-like"/>
    <property type="match status" value="1"/>
</dbReference>
<dbReference type="GO" id="GO:0006559">
    <property type="term" value="P:L-phenylalanine catabolic process"/>
    <property type="evidence" value="ECO:0007669"/>
    <property type="project" value="TreeGrafter"/>
</dbReference>
<dbReference type="PANTHER" id="PTHR42673">
    <property type="entry name" value="MALEYLACETOACETATE ISOMERASE"/>
    <property type="match status" value="1"/>
</dbReference>
<dbReference type="EMBL" id="CP006912">
    <property type="protein sequence ID" value="AHB47938.1"/>
    <property type="molecule type" value="Genomic_DNA"/>
</dbReference>
<dbReference type="STRING" id="1029756.W911_05330"/>
<dbReference type="InterPro" id="IPR040079">
    <property type="entry name" value="Glutathione_S-Trfase"/>
</dbReference>
<reference evidence="2 3" key="1">
    <citation type="journal article" date="2014" name="Genome Announc.">
        <title>Complete Genome Sequence of Hyphomicrobium nitrativorans Strain NL23, a Denitrifying Bacterium Isolated from Biofilm of a Methanol-Fed Denitrification System Treating Seawater at the Montreal Biodome.</title>
        <authorList>
            <person name="Martineau C."/>
            <person name="Villeneuve C."/>
            <person name="Mauffrey F."/>
            <person name="Villemur R."/>
        </authorList>
    </citation>
    <scope>NUCLEOTIDE SEQUENCE [LARGE SCALE GENOMIC DNA]</scope>
    <source>
        <strain evidence="2">NL23</strain>
    </source>
</reference>
<evidence type="ECO:0000259" key="1">
    <source>
        <dbReference type="PROSITE" id="PS50404"/>
    </source>
</evidence>
<dbReference type="GO" id="GO:0006749">
    <property type="term" value="P:glutathione metabolic process"/>
    <property type="evidence" value="ECO:0007669"/>
    <property type="project" value="TreeGrafter"/>
</dbReference>
<feature type="domain" description="GST N-terminal" evidence="1">
    <location>
        <begin position="6"/>
        <end position="86"/>
    </location>
</feature>
<dbReference type="Gene3D" id="1.20.1050.10">
    <property type="match status" value="1"/>
</dbReference>
<dbReference type="KEGG" id="hni:W911_05330"/>
<dbReference type="CDD" id="cd03194">
    <property type="entry name" value="GST_C_3"/>
    <property type="match status" value="1"/>
</dbReference>
<dbReference type="PROSITE" id="PS50404">
    <property type="entry name" value="GST_NTER"/>
    <property type="match status" value="1"/>
</dbReference>
<accession>V5SBN1</accession>
<dbReference type="Proteomes" id="UP000018542">
    <property type="component" value="Chromosome"/>
</dbReference>
<dbReference type="GO" id="GO:0016034">
    <property type="term" value="F:maleylacetoacetate isomerase activity"/>
    <property type="evidence" value="ECO:0007669"/>
    <property type="project" value="TreeGrafter"/>
</dbReference>
<dbReference type="RefSeq" id="WP_023786468.1">
    <property type="nucleotide sequence ID" value="NC_022997.1"/>
</dbReference>
<keyword evidence="2" id="KW-0808">Transferase</keyword>
<proteinExistence type="predicted"/>
<dbReference type="PATRIC" id="fig|1029756.8.peg.1123"/>
<name>V5SBN1_9HYPH</name>
<dbReference type="OrthoDB" id="9799538at2"/>
<dbReference type="InterPro" id="IPR036282">
    <property type="entry name" value="Glutathione-S-Trfase_C_sf"/>
</dbReference>
<dbReference type="SFLD" id="SFLDS00019">
    <property type="entry name" value="Glutathione_Transferase_(cytos"/>
    <property type="match status" value="1"/>
</dbReference>
<dbReference type="FunFam" id="3.40.30.10:FF:000206">
    <property type="entry name" value="Probable glutathione S-transferase"/>
    <property type="match status" value="1"/>
</dbReference>
<keyword evidence="3" id="KW-1185">Reference proteome</keyword>
<dbReference type="Gene3D" id="3.40.30.10">
    <property type="entry name" value="Glutaredoxin"/>
    <property type="match status" value="1"/>
</dbReference>
<dbReference type="InterPro" id="IPR036249">
    <property type="entry name" value="Thioredoxin-like_sf"/>
</dbReference>
<dbReference type="CDD" id="cd03043">
    <property type="entry name" value="GST_N_1"/>
    <property type="match status" value="1"/>
</dbReference>
<gene>
    <name evidence="2" type="ORF">W911_05330</name>
</gene>